<keyword evidence="2" id="KW-1185">Reference proteome</keyword>
<accession>W9GHZ7</accession>
<reference evidence="2" key="1">
    <citation type="submission" date="2013-08" db="EMBL/GenBank/DDBJ databases">
        <title>Intrasporangium oryzae NRRL B-24470.</title>
        <authorList>
            <person name="Liu H."/>
            <person name="Wang G."/>
        </authorList>
    </citation>
    <scope>NUCLEOTIDE SEQUENCE [LARGE SCALE GENOMIC DNA]</scope>
    <source>
        <strain evidence="2">Q5-1</strain>
    </source>
</reference>
<gene>
    <name evidence="1" type="ORF">N864_02850</name>
</gene>
<organism evidence="1 2">
    <name type="scientific">Intrasporangium chromatireducens Q5-1</name>
    <dbReference type="NCBI Taxonomy" id="584657"/>
    <lineage>
        <taxon>Bacteria</taxon>
        <taxon>Bacillati</taxon>
        <taxon>Actinomycetota</taxon>
        <taxon>Actinomycetes</taxon>
        <taxon>Micrococcales</taxon>
        <taxon>Intrasporangiaceae</taxon>
        <taxon>Intrasporangium</taxon>
    </lineage>
</organism>
<evidence type="ECO:0000313" key="1">
    <source>
        <dbReference type="EMBL" id="EWT05710.1"/>
    </source>
</evidence>
<sequence>MATELPGWCKWCGIGLDHHERAAGRAREFCSDRCRQRASRESRLREALGKEVGLNAAQAERLLDLFNVSLKRRT</sequence>
<dbReference type="AlphaFoldDB" id="W9GHZ7"/>
<dbReference type="RefSeq" id="WP_034716947.1">
    <property type="nucleotide sequence ID" value="NZ_AWQS01000092.1"/>
</dbReference>
<dbReference type="OrthoDB" id="5187906at2"/>
<proteinExistence type="predicted"/>
<dbReference type="Proteomes" id="UP000019494">
    <property type="component" value="Unassembled WGS sequence"/>
</dbReference>
<comment type="caution">
    <text evidence="1">The sequence shown here is derived from an EMBL/GenBank/DDBJ whole genome shotgun (WGS) entry which is preliminary data.</text>
</comment>
<name>W9GHZ7_9MICO</name>
<dbReference type="EMBL" id="AWQS01000092">
    <property type="protein sequence ID" value="EWT05710.1"/>
    <property type="molecule type" value="Genomic_DNA"/>
</dbReference>
<evidence type="ECO:0000313" key="2">
    <source>
        <dbReference type="Proteomes" id="UP000019494"/>
    </source>
</evidence>
<protein>
    <submittedName>
        <fullName evidence="1">Uncharacterized protein</fullName>
    </submittedName>
</protein>